<dbReference type="Pfam" id="PF13482">
    <property type="entry name" value="RNase_H_2"/>
    <property type="match status" value="1"/>
</dbReference>
<dbReference type="AlphaFoldDB" id="A0A0J6CYQ4"/>
<dbReference type="InterPro" id="IPR038720">
    <property type="entry name" value="YprB_RNase_H-like_dom"/>
</dbReference>
<comment type="caution">
    <text evidence="3">The sequence shown here is derived from an EMBL/GenBank/DDBJ whole genome shotgun (WGS) entry which is preliminary data.</text>
</comment>
<dbReference type="Proteomes" id="UP000035996">
    <property type="component" value="Unassembled WGS sequence"/>
</dbReference>
<evidence type="ECO:0000313" key="4">
    <source>
        <dbReference type="Proteomes" id="UP000035996"/>
    </source>
</evidence>
<dbReference type="EMBL" id="LELK01000001">
    <property type="protein sequence ID" value="KMM38233.1"/>
    <property type="molecule type" value="Genomic_DNA"/>
</dbReference>
<dbReference type="PATRIC" id="fig|157733.3.peg.2742"/>
<name>A0A0J6CYQ4_9BACL</name>
<feature type="compositionally biased region" description="Basic residues" evidence="1">
    <location>
        <begin position="1"/>
        <end position="14"/>
    </location>
</feature>
<proteinExistence type="predicted"/>
<dbReference type="PANTHER" id="PTHR38462">
    <property type="entry name" value="EXONUCLEASE-LIKE PROTEIN"/>
    <property type="match status" value="1"/>
</dbReference>
<accession>A0A0J6CYQ4</accession>
<dbReference type="PANTHER" id="PTHR38462:SF1">
    <property type="entry name" value="YPRB RIBONUCLEASE H-LIKE DOMAIN-CONTAINING PROTEIN"/>
    <property type="match status" value="1"/>
</dbReference>
<dbReference type="SUPFAM" id="SSF53098">
    <property type="entry name" value="Ribonuclease H-like"/>
    <property type="match status" value="1"/>
</dbReference>
<feature type="domain" description="YprB ribonuclease H-like" evidence="2">
    <location>
        <begin position="102"/>
        <end position="272"/>
    </location>
</feature>
<feature type="region of interest" description="Disordered" evidence="1">
    <location>
        <begin position="1"/>
        <end position="25"/>
    </location>
</feature>
<dbReference type="SUPFAM" id="SSF81901">
    <property type="entry name" value="HCP-like"/>
    <property type="match status" value="1"/>
</dbReference>
<keyword evidence="4" id="KW-1185">Reference proteome</keyword>
<dbReference type="InterPro" id="IPR012337">
    <property type="entry name" value="RNaseH-like_sf"/>
</dbReference>
<dbReference type="STRING" id="157733.AB986_02645"/>
<dbReference type="Gene3D" id="3.30.420.10">
    <property type="entry name" value="Ribonuclease H-like superfamily/Ribonuclease H"/>
    <property type="match status" value="1"/>
</dbReference>
<dbReference type="InterPro" id="IPR036397">
    <property type="entry name" value="RNaseH_sf"/>
</dbReference>
<evidence type="ECO:0000313" key="3">
    <source>
        <dbReference type="EMBL" id="KMM38233.1"/>
    </source>
</evidence>
<evidence type="ECO:0000259" key="2">
    <source>
        <dbReference type="Pfam" id="PF13482"/>
    </source>
</evidence>
<protein>
    <recommendedName>
        <fullName evidence="2">YprB ribonuclease H-like domain-containing protein</fullName>
    </recommendedName>
</protein>
<sequence length="413" mass="48422">MSRKGKLNRMKKHMNLGEGEETPPKVEQEIHSVPHLQKWRDLDASPFFFDSEYAFVRTKQYPKTHQHGKYVFQELEEVVERWNGFHGSHPLSSKHLSPSDLLFFDTETTGLGGGVGNTIFLLGYSQYTDKGISVNQYFLPGPGAEVPMYQAFLEDVKELKNLVTYNGKAFDWPQVKTRHTLIREQVPKLPQFGHFDLLHGARRFWKSEMESVRLANVEEQQLGFTRHEDIPGYLAPMLYFEFVKDPDPELIAGVLKHNEEDILSLITLYIRMSNLLLDHEGKFLSAAEQFQSARWWEAVGEEDHAAQLYKQTTGRHEREAMKALALIYKKQGNIDKAIHIWQDLSESTNDEESDIELAKYYEHKARDYEKALYYALSAYRKWKNKKRILKDKEESERLQYMKRIERIEQKESR</sequence>
<dbReference type="RefSeq" id="WP_048309318.1">
    <property type="nucleotide sequence ID" value="NZ_CP119526.1"/>
</dbReference>
<reference evidence="3" key="1">
    <citation type="submission" date="2015-06" db="EMBL/GenBank/DDBJ databases">
        <authorList>
            <person name="Liu B."/>
            <person name="Wang J."/>
            <person name="Zhu Y."/>
            <person name="Liu G."/>
            <person name="Chen Q."/>
            <person name="Zheng C."/>
            <person name="Che J."/>
            <person name="Ge C."/>
            <person name="Shi H."/>
            <person name="Pan Z."/>
            <person name="Liu X."/>
        </authorList>
    </citation>
    <scope>NUCLEOTIDE SEQUENCE [LARGE SCALE GENOMIC DNA]</scope>
    <source>
        <strain evidence="3">DSM 16346</strain>
    </source>
</reference>
<dbReference type="OrthoDB" id="9790530at2"/>
<evidence type="ECO:0000256" key="1">
    <source>
        <dbReference type="SAM" id="MobiDB-lite"/>
    </source>
</evidence>
<dbReference type="GO" id="GO:0003676">
    <property type="term" value="F:nucleic acid binding"/>
    <property type="evidence" value="ECO:0007669"/>
    <property type="project" value="InterPro"/>
</dbReference>
<gene>
    <name evidence="3" type="ORF">AB986_02645</name>
</gene>
<organism evidence="3 4">
    <name type="scientific">Guptibacillus hwajinpoensis</name>
    <dbReference type="NCBI Taxonomy" id="208199"/>
    <lineage>
        <taxon>Bacteria</taxon>
        <taxon>Bacillati</taxon>
        <taxon>Bacillota</taxon>
        <taxon>Bacilli</taxon>
        <taxon>Bacillales</taxon>
        <taxon>Guptibacillaceae</taxon>
        <taxon>Guptibacillus</taxon>
    </lineage>
</organism>